<dbReference type="AlphaFoldDB" id="A0A512B4S5"/>
<dbReference type="Gene3D" id="3.30.70.100">
    <property type="match status" value="1"/>
</dbReference>
<feature type="domain" description="Stress-response A/B barrel" evidence="2">
    <location>
        <begin position="92"/>
        <end position="187"/>
    </location>
</feature>
<dbReference type="InterPro" id="IPR044662">
    <property type="entry name" value="HS1/DABB1-like"/>
</dbReference>
<protein>
    <recommendedName>
        <fullName evidence="2">Stress-response A/B barrel domain-containing protein</fullName>
    </recommendedName>
</protein>
<name>A0A512B4S5_9BACT</name>
<dbReference type="PANTHER" id="PTHR33178:SF10">
    <property type="entry name" value="STRESS-RESPONSE A_B BARREL DOMAIN-CONTAINING PROTEIN"/>
    <property type="match status" value="1"/>
</dbReference>
<dbReference type="PROSITE" id="PS51502">
    <property type="entry name" value="S_R_A_B_BARREL"/>
    <property type="match status" value="1"/>
</dbReference>
<accession>A0A512B4S5</accession>
<dbReference type="SUPFAM" id="SSF54909">
    <property type="entry name" value="Dimeric alpha+beta barrel"/>
    <property type="match status" value="1"/>
</dbReference>
<evidence type="ECO:0000256" key="1">
    <source>
        <dbReference type="ARBA" id="ARBA00011738"/>
    </source>
</evidence>
<gene>
    <name evidence="3" type="ORF">AAE02nite_46390</name>
</gene>
<dbReference type="InterPro" id="IPR013097">
    <property type="entry name" value="Dabb"/>
</dbReference>
<comment type="caution">
    <text evidence="3">The sequence shown here is derived from an EMBL/GenBank/DDBJ whole genome shotgun (WGS) entry which is preliminary data.</text>
</comment>
<proteinExistence type="predicted"/>
<organism evidence="3 4">
    <name type="scientific">Adhaeribacter aerolatus</name>
    <dbReference type="NCBI Taxonomy" id="670289"/>
    <lineage>
        <taxon>Bacteria</taxon>
        <taxon>Pseudomonadati</taxon>
        <taxon>Bacteroidota</taxon>
        <taxon>Cytophagia</taxon>
        <taxon>Cytophagales</taxon>
        <taxon>Hymenobacteraceae</taxon>
        <taxon>Adhaeribacter</taxon>
    </lineage>
</organism>
<dbReference type="EMBL" id="BJYS01000047">
    <property type="protein sequence ID" value="GEO06975.1"/>
    <property type="molecule type" value="Genomic_DNA"/>
</dbReference>
<keyword evidence="4" id="KW-1185">Reference proteome</keyword>
<evidence type="ECO:0000313" key="3">
    <source>
        <dbReference type="EMBL" id="GEO06975.1"/>
    </source>
</evidence>
<evidence type="ECO:0000259" key="2">
    <source>
        <dbReference type="PROSITE" id="PS51502"/>
    </source>
</evidence>
<dbReference type="PANTHER" id="PTHR33178">
    <property type="match status" value="1"/>
</dbReference>
<dbReference type="InterPro" id="IPR011008">
    <property type="entry name" value="Dimeric_a/b-barrel"/>
</dbReference>
<evidence type="ECO:0000313" key="4">
    <source>
        <dbReference type="Proteomes" id="UP000321532"/>
    </source>
</evidence>
<dbReference type="Pfam" id="PF07876">
    <property type="entry name" value="Dabb"/>
    <property type="match status" value="1"/>
</dbReference>
<reference evidence="3 4" key="1">
    <citation type="submission" date="2019-07" db="EMBL/GenBank/DDBJ databases">
        <title>Whole genome shotgun sequence of Adhaeribacter aerolatus NBRC 106133.</title>
        <authorList>
            <person name="Hosoyama A."/>
            <person name="Uohara A."/>
            <person name="Ohji S."/>
            <person name="Ichikawa N."/>
        </authorList>
    </citation>
    <scope>NUCLEOTIDE SEQUENCE [LARGE SCALE GENOMIC DNA]</scope>
    <source>
        <strain evidence="3 4">NBRC 106133</strain>
    </source>
</reference>
<dbReference type="SMART" id="SM00886">
    <property type="entry name" value="Dabb"/>
    <property type="match status" value="1"/>
</dbReference>
<dbReference type="Proteomes" id="UP000321532">
    <property type="component" value="Unassembled WGS sequence"/>
</dbReference>
<sequence>MEELISLLGGARGGFNIRGGLKTELTKAQHSFNIGINLKRRILNYCLLKFSMREILISVLSIFLLLACNQKTFTSAATQQVPVSSLPAEARIQRIVCFKFKAGTTSEAIQQHMRGFANLKDSISYILSYQAGPTVLGDLTEKPEYDVMHYCTYRNEDEIKLYSVHPVHQRFIKQNKAIWEKVLVINSQVRP</sequence>
<comment type="subunit">
    <text evidence="1">Homodimer.</text>
</comment>